<gene>
    <name evidence="8" type="ORF">Q9L58_000026</name>
</gene>
<reference evidence="8 9" key="1">
    <citation type="submission" date="2024-02" db="EMBL/GenBank/DDBJ databases">
        <title>Discinaceae phylogenomics.</title>
        <authorList>
            <person name="Dirks A.C."/>
            <person name="James T.Y."/>
        </authorList>
    </citation>
    <scope>NUCLEOTIDE SEQUENCE [LARGE SCALE GENOMIC DNA]</scope>
    <source>
        <strain evidence="8 9">ACD0624</strain>
    </source>
</reference>
<proteinExistence type="predicted"/>
<dbReference type="InterPro" id="IPR027417">
    <property type="entry name" value="P-loop_NTPase"/>
</dbReference>
<comment type="subcellular location">
    <subcellularLocation>
        <location evidence="1">Mitochondrion outer membrane</location>
        <topology evidence="1">Single-pass membrane protein</topology>
    </subcellularLocation>
</comment>
<comment type="caution">
    <text evidence="8">The sequence shown here is derived from an EMBL/GenBank/DDBJ whole genome shotgun (WGS) entry which is preliminary data.</text>
</comment>
<feature type="domain" description="AAA+ ATPase" evidence="7">
    <location>
        <begin position="820"/>
        <end position="953"/>
    </location>
</feature>
<dbReference type="PANTHER" id="PTHR45644:SF56">
    <property type="entry name" value="AAA ATPASE, PUTATIVE (AFU_ORTHOLOGUE AFUA_2G12920)-RELATED"/>
    <property type="match status" value="1"/>
</dbReference>
<dbReference type="Proteomes" id="UP001447188">
    <property type="component" value="Unassembled WGS sequence"/>
</dbReference>
<protein>
    <recommendedName>
        <fullName evidence="7">AAA+ ATPase domain-containing protein</fullName>
    </recommendedName>
</protein>
<organism evidence="8 9">
    <name type="scientific">Discina gigas</name>
    <dbReference type="NCBI Taxonomy" id="1032678"/>
    <lineage>
        <taxon>Eukaryota</taxon>
        <taxon>Fungi</taxon>
        <taxon>Dikarya</taxon>
        <taxon>Ascomycota</taxon>
        <taxon>Pezizomycotina</taxon>
        <taxon>Pezizomycetes</taxon>
        <taxon>Pezizales</taxon>
        <taxon>Discinaceae</taxon>
        <taxon>Discina</taxon>
    </lineage>
</organism>
<feature type="region of interest" description="Disordered" evidence="6">
    <location>
        <begin position="507"/>
        <end position="526"/>
    </location>
</feature>
<dbReference type="Pfam" id="PF00004">
    <property type="entry name" value="AAA"/>
    <property type="match status" value="1"/>
</dbReference>
<accession>A0ABR3GYC6</accession>
<evidence type="ECO:0000259" key="7">
    <source>
        <dbReference type="SMART" id="SM00382"/>
    </source>
</evidence>
<keyword evidence="9" id="KW-1185">Reference proteome</keyword>
<name>A0ABR3GYC6_9PEZI</name>
<evidence type="ECO:0000256" key="1">
    <source>
        <dbReference type="ARBA" id="ARBA00004572"/>
    </source>
</evidence>
<keyword evidence="4" id="KW-0067">ATP-binding</keyword>
<dbReference type="Pfam" id="PF17862">
    <property type="entry name" value="AAA_lid_3"/>
    <property type="match status" value="1"/>
</dbReference>
<evidence type="ECO:0000313" key="8">
    <source>
        <dbReference type="EMBL" id="KAL0640722.1"/>
    </source>
</evidence>
<feature type="region of interest" description="Disordered" evidence="6">
    <location>
        <begin position="396"/>
        <end position="429"/>
    </location>
</feature>
<dbReference type="PANTHER" id="PTHR45644">
    <property type="entry name" value="AAA ATPASE, PUTATIVE (AFU_ORTHOLOGUE AFUA_2G12920)-RELATED-RELATED"/>
    <property type="match status" value="1"/>
</dbReference>
<dbReference type="Gene3D" id="3.40.50.300">
    <property type="entry name" value="P-loop containing nucleotide triphosphate hydrolases"/>
    <property type="match status" value="1"/>
</dbReference>
<dbReference type="InterPro" id="IPR003959">
    <property type="entry name" value="ATPase_AAA_core"/>
</dbReference>
<evidence type="ECO:0000256" key="3">
    <source>
        <dbReference type="ARBA" id="ARBA00022787"/>
    </source>
</evidence>
<keyword evidence="2" id="KW-0547">Nucleotide-binding</keyword>
<dbReference type="InterPro" id="IPR056027">
    <property type="entry name" value="DUF7608"/>
</dbReference>
<dbReference type="Pfam" id="PF24581">
    <property type="entry name" value="DUF7608"/>
    <property type="match status" value="1"/>
</dbReference>
<keyword evidence="5" id="KW-0175">Coiled coil</keyword>
<dbReference type="EMBL" id="JBBBZM010000001">
    <property type="protein sequence ID" value="KAL0640722.1"/>
    <property type="molecule type" value="Genomic_DNA"/>
</dbReference>
<feature type="compositionally biased region" description="Acidic residues" evidence="6">
    <location>
        <begin position="401"/>
        <end position="423"/>
    </location>
</feature>
<feature type="compositionally biased region" description="Basic and acidic residues" evidence="6">
    <location>
        <begin position="197"/>
        <end position="209"/>
    </location>
</feature>
<feature type="compositionally biased region" description="Low complexity" evidence="6">
    <location>
        <begin position="508"/>
        <end position="520"/>
    </location>
</feature>
<keyword evidence="3" id="KW-0496">Mitochondrion</keyword>
<sequence>MQAVTRRALLSVHPVLRRKSLPVRHLRVSSRWLHISPRALQTNLDGPAEAVDTPSDPAAKIIDIREDSRPGEGEDLATAGRDGESGESTFKPEALVEDLATGGGAEVPTDRPQRARGRPAGSKSRRVVTKTTPQIPKPDVPQWFLDHGVTLREDSIMDPANRKIGIAVAKPMWFITTETPQGLSDEKTAAAPGNESTAEKSPEESSKEAPEEEAVTTSGEEPAPEKSLEVKAVAKSGDESTLEKFPEDNTVATSADELISESSEEEVLSEDIKRQLEDLEEEKKHRYWLDEPVWKEIQTHVQAGLMLPKAPFLNSFAAMKSNCLLHFPKEGGIYCLDAVVESVAADAGADLVRIDVQDLEEIAGDFLGDSTQLSSTGFSSFSIRSLGYDAQLTSSLSKEVEEVEENDEENEEEDLEEEEEEVEQENHYAAQPPKSLQNQFLSSLPAPLQQLLLSGRLAGATVIPISALGSNLQFPSKPQPDNTNEQKMQSLLEALITAAHTKRAAKYSIPSTSDSTSSELIKSESPSKTERTIIHIRDYREMERTSSGDALLSMIHDIVQQRRGEGESIIILGTTSTEETSENLTKSGVRTIQSQPEDSFERTILVPPHKSSIVSNVFKCDKEARIREVNIRHLRDVIRRRSGDAGQAITLTVPTDWHLRSGKDEITIPGIVDTIWNFDRVHRVVTTVLGQHVDKGGEIGIEDIKLAVELLDNSDATKFSWASDERARQKAAKELEEWEEESNSMEHSNGVFKKTKLKLPKNCTPHEKKLLGGVINPENIHTGFSSVRAPEDTIEALKTLTSMSLIRPEAFKYGVLATDRIPGVLLYGPPGTGKTLLAKAVAKESGATVLEVSGSEVFDMYVGEGEKNVKAIFSLAQKLSPCVVFIDEADAIFGSRHSNSTRSAHREIINQFLKEWADLTSTAFIMVATNRPFDLDDAVLRRLPRRILVDLPTRDDRLEILKIHLANEVLAPSVSLEAITDQTNLFSGSDLKNICVSAALACVREENAAAAKAKIAEEPHQYPDRRLLEDRHFSKALQEITASISDDMSSLTAIRKFDEKYGEKKGKKKKSAWGFGALDQLESQGTGRVRSI</sequence>
<dbReference type="InterPro" id="IPR041569">
    <property type="entry name" value="AAA_lid_3"/>
</dbReference>
<evidence type="ECO:0000256" key="5">
    <source>
        <dbReference type="SAM" id="Coils"/>
    </source>
</evidence>
<dbReference type="InterPro" id="IPR051701">
    <property type="entry name" value="Mito_OM_Translocase_MSP1"/>
</dbReference>
<dbReference type="InterPro" id="IPR003593">
    <property type="entry name" value="AAA+_ATPase"/>
</dbReference>
<feature type="coiled-coil region" evidence="5">
    <location>
        <begin position="721"/>
        <end position="748"/>
    </location>
</feature>
<feature type="region of interest" description="Disordered" evidence="6">
    <location>
        <begin position="179"/>
        <end position="266"/>
    </location>
</feature>
<dbReference type="SMART" id="SM00382">
    <property type="entry name" value="AAA"/>
    <property type="match status" value="1"/>
</dbReference>
<feature type="compositionally biased region" description="Basic and acidic residues" evidence="6">
    <location>
        <begin position="236"/>
        <end position="247"/>
    </location>
</feature>
<keyword evidence="3" id="KW-0472">Membrane</keyword>
<evidence type="ECO:0000313" key="9">
    <source>
        <dbReference type="Proteomes" id="UP001447188"/>
    </source>
</evidence>
<keyword evidence="3" id="KW-1000">Mitochondrion outer membrane</keyword>
<feature type="region of interest" description="Disordered" evidence="6">
    <location>
        <begin position="65"/>
        <end position="141"/>
    </location>
</feature>
<dbReference type="Gene3D" id="1.10.8.60">
    <property type="match status" value="1"/>
</dbReference>
<dbReference type="SUPFAM" id="SSF52540">
    <property type="entry name" value="P-loop containing nucleoside triphosphate hydrolases"/>
    <property type="match status" value="1"/>
</dbReference>
<evidence type="ECO:0000256" key="4">
    <source>
        <dbReference type="ARBA" id="ARBA00022840"/>
    </source>
</evidence>
<evidence type="ECO:0000256" key="6">
    <source>
        <dbReference type="SAM" id="MobiDB-lite"/>
    </source>
</evidence>
<evidence type="ECO:0000256" key="2">
    <source>
        <dbReference type="ARBA" id="ARBA00022741"/>
    </source>
</evidence>